<proteinExistence type="predicted"/>
<reference evidence="2" key="1">
    <citation type="journal article" date="2021" name="BMC Genomics">
        <title>Chromosome-level genome assembly and manually-curated proteome of model necrotroph Parastagonospora nodorum Sn15 reveals a genome-wide trove of candidate effector homologs, and redundancy of virulence-related functions within an accessory chromosome.</title>
        <authorList>
            <person name="Bertazzoni S."/>
            <person name="Jones D.A.B."/>
            <person name="Phan H.T."/>
            <person name="Tan K.-C."/>
            <person name="Hane J.K."/>
        </authorList>
    </citation>
    <scope>NUCLEOTIDE SEQUENCE [LARGE SCALE GENOMIC DNA]</scope>
    <source>
        <strain evidence="2">SN15 / ATCC MYA-4574 / FGSC 10173)</strain>
    </source>
</reference>
<accession>A0A7U2F769</accession>
<organism evidence="1 2">
    <name type="scientific">Phaeosphaeria nodorum (strain SN15 / ATCC MYA-4574 / FGSC 10173)</name>
    <name type="common">Glume blotch fungus</name>
    <name type="synonym">Parastagonospora nodorum</name>
    <dbReference type="NCBI Taxonomy" id="321614"/>
    <lineage>
        <taxon>Eukaryota</taxon>
        <taxon>Fungi</taxon>
        <taxon>Dikarya</taxon>
        <taxon>Ascomycota</taxon>
        <taxon>Pezizomycotina</taxon>
        <taxon>Dothideomycetes</taxon>
        <taxon>Pleosporomycetidae</taxon>
        <taxon>Pleosporales</taxon>
        <taxon>Pleosporineae</taxon>
        <taxon>Phaeosphaeriaceae</taxon>
        <taxon>Parastagonospora</taxon>
    </lineage>
</organism>
<dbReference type="AlphaFoldDB" id="A0A7U2F769"/>
<dbReference type="Proteomes" id="UP000663193">
    <property type="component" value="Chromosome 10"/>
</dbReference>
<protein>
    <submittedName>
        <fullName evidence="1">Uncharacterized protein</fullName>
    </submittedName>
</protein>
<sequence length="31" mass="3462">MLAQMMNTAGWLSHGLHPEIGRQRLTLSLAQ</sequence>
<gene>
    <name evidence="1" type="ORF">JI435_414400</name>
</gene>
<evidence type="ECO:0000313" key="1">
    <source>
        <dbReference type="EMBL" id="QRD00015.1"/>
    </source>
</evidence>
<evidence type="ECO:0000313" key="2">
    <source>
        <dbReference type="Proteomes" id="UP000663193"/>
    </source>
</evidence>
<dbReference type="EMBL" id="CP069032">
    <property type="protein sequence ID" value="QRD00015.1"/>
    <property type="molecule type" value="Genomic_DNA"/>
</dbReference>
<name>A0A7U2F769_PHANO</name>
<keyword evidence="2" id="KW-1185">Reference proteome</keyword>
<dbReference type="VEuPathDB" id="FungiDB:JI435_414400"/>